<accession>F6ZYV2</accession>
<proteinExistence type="predicted"/>
<dbReference type="AlphaFoldDB" id="F6ZYV2"/>
<reference evidence="3" key="1">
    <citation type="journal article" date="2002" name="Science">
        <title>The draft genome of Ciona intestinalis: insights into chordate and vertebrate origins.</title>
        <authorList>
            <person name="Dehal P."/>
            <person name="Satou Y."/>
            <person name="Campbell R.K."/>
            <person name="Chapman J."/>
            <person name="Degnan B."/>
            <person name="De Tomaso A."/>
            <person name="Davidson B."/>
            <person name="Di Gregorio A."/>
            <person name="Gelpke M."/>
            <person name="Goodstein D.M."/>
            <person name="Harafuji N."/>
            <person name="Hastings K.E."/>
            <person name="Ho I."/>
            <person name="Hotta K."/>
            <person name="Huang W."/>
            <person name="Kawashima T."/>
            <person name="Lemaire P."/>
            <person name="Martinez D."/>
            <person name="Meinertzhagen I.A."/>
            <person name="Necula S."/>
            <person name="Nonaka M."/>
            <person name="Putnam N."/>
            <person name="Rash S."/>
            <person name="Saiga H."/>
            <person name="Satake M."/>
            <person name="Terry A."/>
            <person name="Yamada L."/>
            <person name="Wang H.G."/>
            <person name="Awazu S."/>
            <person name="Azumi K."/>
            <person name="Boore J."/>
            <person name="Branno M."/>
            <person name="Chin-Bow S."/>
            <person name="DeSantis R."/>
            <person name="Doyle S."/>
            <person name="Francino P."/>
            <person name="Keys D.N."/>
            <person name="Haga S."/>
            <person name="Hayashi H."/>
            <person name="Hino K."/>
            <person name="Imai K.S."/>
            <person name="Inaba K."/>
            <person name="Kano S."/>
            <person name="Kobayashi K."/>
            <person name="Kobayashi M."/>
            <person name="Lee B.I."/>
            <person name="Makabe K.W."/>
            <person name="Manohar C."/>
            <person name="Matassi G."/>
            <person name="Medina M."/>
            <person name="Mochizuki Y."/>
            <person name="Mount S."/>
            <person name="Morishita T."/>
            <person name="Miura S."/>
            <person name="Nakayama A."/>
            <person name="Nishizaka S."/>
            <person name="Nomoto H."/>
            <person name="Ohta F."/>
            <person name="Oishi K."/>
            <person name="Rigoutsos I."/>
            <person name="Sano M."/>
            <person name="Sasaki A."/>
            <person name="Sasakura Y."/>
            <person name="Shoguchi E."/>
            <person name="Shin-i T."/>
            <person name="Spagnuolo A."/>
            <person name="Stainier D."/>
            <person name="Suzuki M.M."/>
            <person name="Tassy O."/>
            <person name="Takatori N."/>
            <person name="Tokuoka M."/>
            <person name="Yagi K."/>
            <person name="Yoshizaki F."/>
            <person name="Wada S."/>
            <person name="Zhang C."/>
            <person name="Hyatt P.D."/>
            <person name="Larimer F."/>
            <person name="Detter C."/>
            <person name="Doggett N."/>
            <person name="Glavina T."/>
            <person name="Hawkins T."/>
            <person name="Richardson P."/>
            <person name="Lucas S."/>
            <person name="Kohara Y."/>
            <person name="Levine M."/>
            <person name="Satoh N."/>
            <person name="Rokhsar D.S."/>
        </authorList>
    </citation>
    <scope>NUCLEOTIDE SEQUENCE [LARGE SCALE GENOMIC DNA]</scope>
</reference>
<evidence type="ECO:0000256" key="1">
    <source>
        <dbReference type="SAM" id="MobiDB-lite"/>
    </source>
</evidence>
<feature type="compositionally biased region" description="Polar residues" evidence="1">
    <location>
        <begin position="1"/>
        <end position="10"/>
    </location>
</feature>
<dbReference type="InParanoid" id="F6ZYV2"/>
<feature type="region of interest" description="Disordered" evidence="1">
    <location>
        <begin position="1"/>
        <end position="52"/>
    </location>
</feature>
<evidence type="ECO:0000313" key="3">
    <source>
        <dbReference type="Proteomes" id="UP000008144"/>
    </source>
</evidence>
<feature type="compositionally biased region" description="Polar residues" evidence="1">
    <location>
        <begin position="19"/>
        <end position="52"/>
    </location>
</feature>
<dbReference type="HOGENOM" id="CLU_2391523_0_0_1"/>
<sequence length="94" mass="10457">TSVFSLSLSSHEVVGSSHEALTSSNDNTSHPSISEPQPTVSSQDVSIPAPNSTQLPFPFQRVMQYLLTHHMFTFRNIDHHRALHCSLFSQPLDI</sequence>
<reference evidence="2" key="2">
    <citation type="submission" date="2025-08" db="UniProtKB">
        <authorList>
            <consortium name="Ensembl"/>
        </authorList>
    </citation>
    <scope>IDENTIFICATION</scope>
</reference>
<dbReference type="Ensembl" id="ENSCINT00000029875.2">
    <property type="protein sequence ID" value="ENSCINP00000029629.2"/>
    <property type="gene ID" value="ENSCING00000017555.2"/>
</dbReference>
<organism evidence="2 3">
    <name type="scientific">Ciona intestinalis</name>
    <name type="common">Transparent sea squirt</name>
    <name type="synonym">Ascidia intestinalis</name>
    <dbReference type="NCBI Taxonomy" id="7719"/>
    <lineage>
        <taxon>Eukaryota</taxon>
        <taxon>Metazoa</taxon>
        <taxon>Chordata</taxon>
        <taxon>Tunicata</taxon>
        <taxon>Ascidiacea</taxon>
        <taxon>Phlebobranchia</taxon>
        <taxon>Cionidae</taxon>
        <taxon>Ciona</taxon>
    </lineage>
</organism>
<evidence type="ECO:0000313" key="2">
    <source>
        <dbReference type="Ensembl" id="ENSCINP00000029629.2"/>
    </source>
</evidence>
<dbReference type="Proteomes" id="UP000008144">
    <property type="component" value="Unassembled WGS sequence"/>
</dbReference>
<reference evidence="2" key="3">
    <citation type="submission" date="2025-09" db="UniProtKB">
        <authorList>
            <consortium name="Ensembl"/>
        </authorList>
    </citation>
    <scope>IDENTIFICATION</scope>
</reference>
<protein>
    <submittedName>
        <fullName evidence="2">Uncharacterized protein</fullName>
    </submittedName>
</protein>
<name>F6ZYV2_CIOIN</name>
<keyword evidence="3" id="KW-1185">Reference proteome</keyword>